<reference evidence="2 3" key="1">
    <citation type="submission" date="2018-03" db="EMBL/GenBank/DDBJ databases">
        <title>Finding Nemo's genes: A chromosome-scale reference assembly of the genome of the orange clownfish Amphiprion percula.</title>
        <authorList>
            <person name="Lehmann R."/>
        </authorList>
    </citation>
    <scope>NUCLEOTIDE SEQUENCE</scope>
</reference>
<dbReference type="GO" id="GO:0003676">
    <property type="term" value="F:nucleic acid binding"/>
    <property type="evidence" value="ECO:0007669"/>
    <property type="project" value="InterPro"/>
</dbReference>
<evidence type="ECO:0000259" key="1">
    <source>
        <dbReference type="Pfam" id="PF03184"/>
    </source>
</evidence>
<protein>
    <recommendedName>
        <fullName evidence="1">DDE-1 domain-containing protein</fullName>
    </recommendedName>
</protein>
<feature type="domain" description="DDE-1" evidence="1">
    <location>
        <begin position="14"/>
        <end position="56"/>
    </location>
</feature>
<dbReference type="InterPro" id="IPR004875">
    <property type="entry name" value="DDE_SF_endonuclease_dom"/>
</dbReference>
<reference evidence="2" key="3">
    <citation type="submission" date="2025-09" db="UniProtKB">
        <authorList>
            <consortium name="Ensembl"/>
        </authorList>
    </citation>
    <scope>IDENTIFICATION</scope>
</reference>
<proteinExistence type="predicted"/>
<dbReference type="Pfam" id="PF03184">
    <property type="entry name" value="DDE_1"/>
    <property type="match status" value="1"/>
</dbReference>
<keyword evidence="3" id="KW-1185">Reference proteome</keyword>
<dbReference type="STRING" id="161767.ENSAPEP00000029376"/>
<sequence length="72" mass="8392">MEMWSEKPRWEWDFLPPNTTSLIQPMDQGIICAFKALYTRNTLQNLIEAMDLDEDFSGEADQQQLKTLTHCG</sequence>
<name>A0A3P8TXQ8_AMPPE</name>
<organism evidence="2 3">
    <name type="scientific">Amphiprion percula</name>
    <name type="common">Orange clownfish</name>
    <name type="synonym">Lutjanus percula</name>
    <dbReference type="NCBI Taxonomy" id="161767"/>
    <lineage>
        <taxon>Eukaryota</taxon>
        <taxon>Metazoa</taxon>
        <taxon>Chordata</taxon>
        <taxon>Craniata</taxon>
        <taxon>Vertebrata</taxon>
        <taxon>Euteleostomi</taxon>
        <taxon>Actinopterygii</taxon>
        <taxon>Neopterygii</taxon>
        <taxon>Teleostei</taxon>
        <taxon>Neoteleostei</taxon>
        <taxon>Acanthomorphata</taxon>
        <taxon>Ovalentaria</taxon>
        <taxon>Pomacentridae</taxon>
        <taxon>Amphiprion</taxon>
    </lineage>
</organism>
<dbReference type="Ensembl" id="ENSAPET00000030165.1">
    <property type="protein sequence ID" value="ENSAPEP00000029376.1"/>
    <property type="gene ID" value="ENSAPEG00000020882.1"/>
</dbReference>
<dbReference type="GeneTree" id="ENSGT00940000177992"/>
<dbReference type="Proteomes" id="UP000265080">
    <property type="component" value="Chromosome 10"/>
</dbReference>
<dbReference type="OMA" id="MEMWSEK"/>
<evidence type="ECO:0000313" key="3">
    <source>
        <dbReference type="Proteomes" id="UP000265080"/>
    </source>
</evidence>
<reference evidence="2" key="2">
    <citation type="submission" date="2025-08" db="UniProtKB">
        <authorList>
            <consortium name="Ensembl"/>
        </authorList>
    </citation>
    <scope>IDENTIFICATION</scope>
</reference>
<accession>A0A3P8TXQ8</accession>
<evidence type="ECO:0000313" key="2">
    <source>
        <dbReference type="Ensembl" id="ENSAPEP00000029376.1"/>
    </source>
</evidence>
<dbReference type="AlphaFoldDB" id="A0A3P8TXQ8"/>